<dbReference type="InterPro" id="IPR008928">
    <property type="entry name" value="6-hairpin_glycosidase_sf"/>
</dbReference>
<gene>
    <name evidence="6" type="ORF">CE91St16_31460</name>
</gene>
<evidence type="ECO:0000256" key="2">
    <source>
        <dbReference type="ARBA" id="ARBA00022801"/>
    </source>
</evidence>
<dbReference type="Pfam" id="PF22422">
    <property type="entry name" value="MGH1-like_GH"/>
    <property type="match status" value="1"/>
</dbReference>
<protein>
    <recommendedName>
        <fullName evidence="5">Mannosylglycerate hydrolase MGH1-like glycoside hydrolase domain-containing protein</fullName>
    </recommendedName>
</protein>
<dbReference type="InterPro" id="IPR054491">
    <property type="entry name" value="MGH1-like_GH"/>
</dbReference>
<dbReference type="Gene3D" id="1.50.10.10">
    <property type="match status" value="1"/>
</dbReference>
<evidence type="ECO:0000259" key="5">
    <source>
        <dbReference type="Pfam" id="PF22422"/>
    </source>
</evidence>
<dbReference type="SUPFAM" id="SSF48208">
    <property type="entry name" value="Six-hairpin glycosidases"/>
    <property type="match status" value="1"/>
</dbReference>
<evidence type="ECO:0000256" key="1">
    <source>
        <dbReference type="ARBA" id="ARBA00010833"/>
    </source>
</evidence>
<evidence type="ECO:0000313" key="7">
    <source>
        <dbReference type="Proteomes" id="UP001055105"/>
    </source>
</evidence>
<feature type="signal peptide" evidence="4">
    <location>
        <begin position="1"/>
        <end position="24"/>
    </location>
</feature>
<keyword evidence="2" id="KW-0378">Hydrolase</keyword>
<keyword evidence="4" id="KW-0732">Signal</keyword>
<evidence type="ECO:0000256" key="3">
    <source>
        <dbReference type="ARBA" id="ARBA00023295"/>
    </source>
</evidence>
<evidence type="ECO:0000256" key="4">
    <source>
        <dbReference type="SAM" id="SignalP"/>
    </source>
</evidence>
<keyword evidence="3" id="KW-0326">Glycosidase</keyword>
<dbReference type="GO" id="GO:0006487">
    <property type="term" value="P:protein N-linked glycosylation"/>
    <property type="evidence" value="ECO:0007669"/>
    <property type="project" value="TreeGrafter"/>
</dbReference>
<dbReference type="InterPro" id="IPR004888">
    <property type="entry name" value="Glycoside_hydrolase_63"/>
</dbReference>
<proteinExistence type="inferred from homology"/>
<feature type="domain" description="Mannosylglycerate hydrolase MGH1-like glycoside hydrolase" evidence="5">
    <location>
        <begin position="119"/>
        <end position="421"/>
    </location>
</feature>
<dbReference type="GO" id="GO:0004573">
    <property type="term" value="F:Glc3Man9GlcNAc2 oligosaccharide glucosidase activity"/>
    <property type="evidence" value="ECO:0007669"/>
    <property type="project" value="InterPro"/>
</dbReference>
<name>A0AA37KU31_9BACT</name>
<comment type="caution">
    <text evidence="6">The sequence shown here is derived from an EMBL/GenBank/DDBJ whole genome shotgun (WGS) entry which is preliminary data.</text>
</comment>
<feature type="chain" id="PRO_5041289058" description="Mannosylglycerate hydrolase MGH1-like glycoside hydrolase domain-containing protein" evidence="4">
    <location>
        <begin position="25"/>
        <end position="449"/>
    </location>
</feature>
<sequence length="449" mass="51500">MKKGILILTALLFTGTLLSFPAAAQKSRTSDYRKYAKIIREKIYSTYRDYCREPGGHLPFPFIVPGGAQYGNVLWDWDSWLSDIAIHQAAADQGGKALKEIADYEKGCVLNFLRYSGIDGWVPVNISMDAGTQKPEDIYKENMHKPCLAQHAAFIVQQNGGDAEWLRDEFFRLEYFVGGYVNRYRHRATGLYFWQTDVMIGVDNDPCTYFRPDRSSGSIFLNCMMYKELRAMEYLAGRLDLQELAAEYARNADDLKAAVQEHCWDERDGFFYSVDLNLRPVSTEKEPYHGGAPRTWDCLIQRIGVWSGFLAMWADIATPEQAERMVREHFSDERTFNAPYGVRTLSKMEKMYSLKASGNPSTWLGPIWGVSNYLTWRGLVKYGFKEEAQELASKTIALFGRDYERTGVLHEYYQPSNGEPILNPGFQNWNTLVINMLNWMDGKPVVAEF</sequence>
<evidence type="ECO:0000313" key="6">
    <source>
        <dbReference type="EMBL" id="GKI20238.1"/>
    </source>
</evidence>
<dbReference type="InterPro" id="IPR012341">
    <property type="entry name" value="6hp_glycosidase-like_sf"/>
</dbReference>
<dbReference type="AlphaFoldDB" id="A0AA37KU31"/>
<dbReference type="Proteomes" id="UP001055105">
    <property type="component" value="Unassembled WGS sequence"/>
</dbReference>
<dbReference type="PANTHER" id="PTHR10412:SF11">
    <property type="entry name" value="MANNOSYL-OLIGOSACCHARIDE GLUCOSIDASE"/>
    <property type="match status" value="1"/>
</dbReference>
<organism evidence="6 7">
    <name type="scientific">Alistipes finegoldii</name>
    <dbReference type="NCBI Taxonomy" id="214856"/>
    <lineage>
        <taxon>Bacteria</taxon>
        <taxon>Pseudomonadati</taxon>
        <taxon>Bacteroidota</taxon>
        <taxon>Bacteroidia</taxon>
        <taxon>Bacteroidales</taxon>
        <taxon>Rikenellaceae</taxon>
        <taxon>Alistipes</taxon>
    </lineage>
</organism>
<dbReference type="RefSeq" id="WP_244077030.1">
    <property type="nucleotide sequence ID" value="NZ_AP025581.1"/>
</dbReference>
<comment type="similarity">
    <text evidence="1">Belongs to the glycosyl hydrolase 63 family.</text>
</comment>
<dbReference type="EMBL" id="BQOL01000002">
    <property type="protein sequence ID" value="GKI20238.1"/>
    <property type="molecule type" value="Genomic_DNA"/>
</dbReference>
<reference evidence="6" key="1">
    <citation type="submission" date="2022-01" db="EMBL/GenBank/DDBJ databases">
        <title>Novel bile acid biosynthetic pathways are enriched in the microbiome of centenarians.</title>
        <authorList>
            <person name="Sato Y."/>
            <person name="Atarashi K."/>
            <person name="Plichta R.D."/>
            <person name="Arai Y."/>
            <person name="Sasajima S."/>
            <person name="Kearney M.S."/>
            <person name="Suda W."/>
            <person name="Takeshita K."/>
            <person name="Sasaki T."/>
            <person name="Okamoto S."/>
            <person name="Skelly N.A."/>
            <person name="Okamura Y."/>
            <person name="Vlamakis H."/>
            <person name="Li Y."/>
            <person name="Tanoue T."/>
            <person name="Takei H."/>
            <person name="Nittono H."/>
            <person name="Narushima S."/>
            <person name="Irie J."/>
            <person name="Itoh H."/>
            <person name="Moriya K."/>
            <person name="Sugiura Y."/>
            <person name="Suematsu M."/>
            <person name="Moritoki N."/>
            <person name="Shibata S."/>
            <person name="Littman R.D."/>
            <person name="Fischbach A.M."/>
            <person name="Uwamino Y."/>
            <person name="Inoue T."/>
            <person name="Honda A."/>
            <person name="Hattori M."/>
            <person name="Murai T."/>
            <person name="Xavier J.R."/>
            <person name="Hirose N."/>
            <person name="Honda K."/>
        </authorList>
    </citation>
    <scope>NUCLEOTIDE SEQUENCE</scope>
    <source>
        <strain evidence="6">CE91-St16</strain>
    </source>
</reference>
<dbReference type="GO" id="GO:0009311">
    <property type="term" value="P:oligosaccharide metabolic process"/>
    <property type="evidence" value="ECO:0007669"/>
    <property type="project" value="InterPro"/>
</dbReference>
<dbReference type="PANTHER" id="PTHR10412">
    <property type="entry name" value="MANNOSYL-OLIGOSACCHARIDE GLUCOSIDASE"/>
    <property type="match status" value="1"/>
</dbReference>
<accession>A0AA37KU31</accession>